<dbReference type="EMBL" id="JACBZR010000001">
    <property type="protein sequence ID" value="NYI75409.1"/>
    <property type="molecule type" value="Genomic_DNA"/>
</dbReference>
<dbReference type="InterPro" id="IPR017850">
    <property type="entry name" value="Alkaline_phosphatase_core_sf"/>
</dbReference>
<dbReference type="InterPro" id="IPR000917">
    <property type="entry name" value="Sulfatase_N"/>
</dbReference>
<dbReference type="AlphaFoldDB" id="A0A7Z0IPZ1"/>
<evidence type="ECO:0000313" key="3">
    <source>
        <dbReference type="EMBL" id="NYI75409.1"/>
    </source>
</evidence>
<dbReference type="Gene3D" id="3.40.720.10">
    <property type="entry name" value="Alkaline Phosphatase, subunit A"/>
    <property type="match status" value="1"/>
</dbReference>
<accession>A0A7Z0IPZ1</accession>
<evidence type="ECO:0000256" key="1">
    <source>
        <dbReference type="SAM" id="MobiDB-lite"/>
    </source>
</evidence>
<dbReference type="RefSeq" id="WP_343051368.1">
    <property type="nucleotide sequence ID" value="NZ_JACBZR010000001.1"/>
</dbReference>
<keyword evidence="4" id="KW-1185">Reference proteome</keyword>
<dbReference type="SUPFAM" id="SSF53649">
    <property type="entry name" value="Alkaline phosphatase-like"/>
    <property type="match status" value="1"/>
</dbReference>
<feature type="region of interest" description="Disordered" evidence="1">
    <location>
        <begin position="245"/>
        <end position="313"/>
    </location>
</feature>
<name>A0A7Z0IPZ1_9ACTN</name>
<dbReference type="Pfam" id="PF00884">
    <property type="entry name" value="Sulfatase"/>
    <property type="match status" value="1"/>
</dbReference>
<dbReference type="PANTHER" id="PTHR43108">
    <property type="entry name" value="N-ACETYLGLUCOSAMINE-6-SULFATASE FAMILY MEMBER"/>
    <property type="match status" value="1"/>
</dbReference>
<gene>
    <name evidence="3" type="ORF">BJ988_000057</name>
</gene>
<organism evidence="3 4">
    <name type="scientific">Nocardioides panzhihuensis</name>
    <dbReference type="NCBI Taxonomy" id="860243"/>
    <lineage>
        <taxon>Bacteria</taxon>
        <taxon>Bacillati</taxon>
        <taxon>Actinomycetota</taxon>
        <taxon>Actinomycetes</taxon>
        <taxon>Propionibacteriales</taxon>
        <taxon>Nocardioidaceae</taxon>
        <taxon>Nocardioides</taxon>
    </lineage>
</organism>
<evidence type="ECO:0000259" key="2">
    <source>
        <dbReference type="Pfam" id="PF00884"/>
    </source>
</evidence>
<feature type="domain" description="Sulfatase N-terminal" evidence="2">
    <location>
        <begin position="56"/>
        <end position="413"/>
    </location>
</feature>
<sequence>MAVSRRIRTFSAALAVAGLVGITGCGEAPTQKPSAERVAGQASTKTPAFEMPVEKPNLLMITVDDLSSIDMDYLPSVQRLVGESGVTFTDAVAPTPICVPARASLLSGQYAHNHGAHTIHGPDGGYPSFDDSETLATSLQDAGYTTLFTGKYLNEYGQDGTRRDVPPGWDEWRATVDPSTYNYLGTKFNVNGRLVKPKGYSTTVITQQAQAALKDAKKRDARAGVDPEGQVKPWFQWVNYVAPHIGGPTEKGDPKQRFPGTKGSVGVPVPDEQDRDVYADKPIPPQPNLFPEDRREFPKGSPSRKRPTQIEKDAYRISYQRRIEAARSLDRNIASLLEGLKTSDELARTLVVFTSDNGFSSGYHNFNGKLWYYQETLGIPVLMRGPGVPKGREVGTPLTNPDIATTLLAAAGADDPHEPDGIDILPWLSAPEQTRVIPIEAWPTSDGTSRLWSGVRVGRWTYVELNSGGIELYDRVADPYEMNNLADDPAHAKTLSRLAGLADKYRDCSGDGCPKKMYAADRPLDLAGL</sequence>
<dbReference type="Proteomes" id="UP000564496">
    <property type="component" value="Unassembled WGS sequence"/>
</dbReference>
<proteinExistence type="predicted"/>
<protein>
    <submittedName>
        <fullName evidence="3">Arylsulfatase A-like enzyme</fullName>
    </submittedName>
</protein>
<dbReference type="PROSITE" id="PS51257">
    <property type="entry name" value="PROKAR_LIPOPROTEIN"/>
    <property type="match status" value="1"/>
</dbReference>
<dbReference type="PANTHER" id="PTHR43108:SF8">
    <property type="entry name" value="SD21168P"/>
    <property type="match status" value="1"/>
</dbReference>
<reference evidence="3 4" key="1">
    <citation type="submission" date="2020-07" db="EMBL/GenBank/DDBJ databases">
        <title>Sequencing the genomes of 1000 actinobacteria strains.</title>
        <authorList>
            <person name="Klenk H.-P."/>
        </authorList>
    </citation>
    <scope>NUCLEOTIDE SEQUENCE [LARGE SCALE GENOMIC DNA]</scope>
    <source>
        <strain evidence="3 4">DSM 26487</strain>
    </source>
</reference>
<evidence type="ECO:0000313" key="4">
    <source>
        <dbReference type="Proteomes" id="UP000564496"/>
    </source>
</evidence>
<comment type="caution">
    <text evidence="3">The sequence shown here is derived from an EMBL/GenBank/DDBJ whole genome shotgun (WGS) entry which is preliminary data.</text>
</comment>